<dbReference type="EC" id="2.3.1.181" evidence="3"/>
<dbReference type="NCBIfam" id="TIGR00214">
    <property type="entry name" value="lipB"/>
    <property type="match status" value="1"/>
</dbReference>
<dbReference type="HAMAP" id="MF_00013">
    <property type="entry name" value="LipB"/>
    <property type="match status" value="1"/>
</dbReference>
<dbReference type="AlphaFoldDB" id="A0A1Y2H8Y4"/>
<dbReference type="PANTHER" id="PTHR10993:SF7">
    <property type="entry name" value="LIPOYLTRANSFERASE 2, MITOCHONDRIAL-RELATED"/>
    <property type="match status" value="1"/>
</dbReference>
<evidence type="ECO:0000313" key="8">
    <source>
        <dbReference type="Proteomes" id="UP000193411"/>
    </source>
</evidence>
<reference evidence="7 8" key="1">
    <citation type="submission" date="2016-07" db="EMBL/GenBank/DDBJ databases">
        <title>Pervasive Adenine N6-methylation of Active Genes in Fungi.</title>
        <authorList>
            <consortium name="DOE Joint Genome Institute"/>
            <person name="Mondo S.J."/>
            <person name="Dannebaum R.O."/>
            <person name="Kuo R.C."/>
            <person name="Labutti K."/>
            <person name="Haridas S."/>
            <person name="Kuo A."/>
            <person name="Salamov A."/>
            <person name="Ahrendt S.R."/>
            <person name="Lipzen A."/>
            <person name="Sullivan W."/>
            <person name="Andreopoulos W.B."/>
            <person name="Clum A."/>
            <person name="Lindquist E."/>
            <person name="Daum C."/>
            <person name="Ramamoorthy G.K."/>
            <person name="Gryganskyi A."/>
            <person name="Culley D."/>
            <person name="Magnuson J.K."/>
            <person name="James T.Y."/>
            <person name="O'Malley M.A."/>
            <person name="Stajich J.E."/>
            <person name="Spatafora J.W."/>
            <person name="Visel A."/>
            <person name="Grigoriev I.V."/>
        </authorList>
    </citation>
    <scope>NUCLEOTIDE SEQUENCE [LARGE SCALE GENOMIC DNA]</scope>
    <source>
        <strain evidence="7 8">PL171</strain>
    </source>
</reference>
<dbReference type="UniPathway" id="UPA00538">
    <property type="reaction ID" value="UER00592"/>
</dbReference>
<gene>
    <name evidence="7" type="ORF">BCR44DRAFT_1329724</name>
</gene>
<dbReference type="InterPro" id="IPR000544">
    <property type="entry name" value="Octanoyltransferase"/>
</dbReference>
<dbReference type="GO" id="GO:0033819">
    <property type="term" value="F:lipoyl(octanoyl) transferase activity"/>
    <property type="evidence" value="ECO:0007669"/>
    <property type="project" value="UniProtKB-EC"/>
</dbReference>
<dbReference type="InterPro" id="IPR004143">
    <property type="entry name" value="BPL_LPL_catalytic"/>
</dbReference>
<name>A0A1Y2H8Y4_9FUNG</name>
<evidence type="ECO:0000256" key="5">
    <source>
        <dbReference type="ARBA" id="ARBA00023315"/>
    </source>
</evidence>
<evidence type="ECO:0000313" key="7">
    <source>
        <dbReference type="EMBL" id="ORZ30163.1"/>
    </source>
</evidence>
<evidence type="ECO:0000256" key="4">
    <source>
        <dbReference type="ARBA" id="ARBA00022679"/>
    </source>
</evidence>
<dbReference type="EMBL" id="MCFL01000098">
    <property type="protein sequence ID" value="ORZ30163.1"/>
    <property type="molecule type" value="Genomic_DNA"/>
</dbReference>
<evidence type="ECO:0000256" key="3">
    <source>
        <dbReference type="ARBA" id="ARBA00012334"/>
    </source>
</evidence>
<dbReference type="SUPFAM" id="SSF55681">
    <property type="entry name" value="Class II aaRS and biotin synthetases"/>
    <property type="match status" value="1"/>
</dbReference>
<dbReference type="PROSITE" id="PS01313">
    <property type="entry name" value="LIPB"/>
    <property type="match status" value="1"/>
</dbReference>
<dbReference type="InterPro" id="IPR020605">
    <property type="entry name" value="Octanoyltransferase_CS"/>
</dbReference>
<dbReference type="OrthoDB" id="19908at2759"/>
<keyword evidence="5" id="KW-0012">Acyltransferase</keyword>
<accession>A0A1Y2H8Y4</accession>
<sequence>MKMNHFTLRNNAFKSLRSLLGRLDSYSGPSSLSSAVTPDPTSSTPSCALQSKLLLAGHTLAYKYLGPAVPYQTALAIQQATLAHRQSLARHVPNVMYLVQHDPPVYTAGRRIKGTDATEGERLRKLGAQYFEIQRGGEVTFHGPGQIVGYPVVNLKELGISVRCYVSLLERGIIRLCKDHYGLDAGTSPHTGVWVGDNKIAALGVHVSRYVTMHGFALNVTTNLDWYKHIVPCGITDKGVTSIANELQKGRASPEDAGVSEEQVMPKLRQAFASEWGVKWEKLEDAWPEWNEEVERMLKI</sequence>
<dbReference type="GO" id="GO:0009249">
    <property type="term" value="P:protein lipoylation"/>
    <property type="evidence" value="ECO:0007669"/>
    <property type="project" value="InterPro"/>
</dbReference>
<protein>
    <recommendedName>
        <fullName evidence="3">lipoyl(octanoyl) transferase</fullName>
        <ecNumber evidence="3">2.3.1.181</ecNumber>
    </recommendedName>
</protein>
<dbReference type="NCBIfam" id="NF010925">
    <property type="entry name" value="PRK14345.1"/>
    <property type="match status" value="1"/>
</dbReference>
<dbReference type="Proteomes" id="UP000193411">
    <property type="component" value="Unassembled WGS sequence"/>
</dbReference>
<dbReference type="PANTHER" id="PTHR10993">
    <property type="entry name" value="OCTANOYLTRANSFERASE"/>
    <property type="match status" value="1"/>
</dbReference>
<dbReference type="PROSITE" id="PS51733">
    <property type="entry name" value="BPL_LPL_CATALYTIC"/>
    <property type="match status" value="1"/>
</dbReference>
<evidence type="ECO:0000256" key="1">
    <source>
        <dbReference type="ARBA" id="ARBA00004821"/>
    </source>
</evidence>
<evidence type="ECO:0000256" key="2">
    <source>
        <dbReference type="ARBA" id="ARBA00007907"/>
    </source>
</evidence>
<feature type="domain" description="BPL/LPL catalytic" evidence="6">
    <location>
        <begin position="90"/>
        <end position="280"/>
    </location>
</feature>
<evidence type="ECO:0000259" key="6">
    <source>
        <dbReference type="PROSITE" id="PS51733"/>
    </source>
</evidence>
<dbReference type="Gene3D" id="3.30.930.10">
    <property type="entry name" value="Bira Bifunctional Protein, Domain 2"/>
    <property type="match status" value="1"/>
</dbReference>
<keyword evidence="4" id="KW-0808">Transferase</keyword>
<comment type="caution">
    <text evidence="7">The sequence shown here is derived from an EMBL/GenBank/DDBJ whole genome shotgun (WGS) entry which is preliminary data.</text>
</comment>
<dbReference type="STRING" id="765915.A0A1Y2H8Y4"/>
<dbReference type="CDD" id="cd16444">
    <property type="entry name" value="LipB"/>
    <property type="match status" value="1"/>
</dbReference>
<proteinExistence type="inferred from homology"/>
<comment type="similarity">
    <text evidence="2">Belongs to the LipB family.</text>
</comment>
<organism evidence="7 8">
    <name type="scientific">Catenaria anguillulae PL171</name>
    <dbReference type="NCBI Taxonomy" id="765915"/>
    <lineage>
        <taxon>Eukaryota</taxon>
        <taxon>Fungi</taxon>
        <taxon>Fungi incertae sedis</taxon>
        <taxon>Blastocladiomycota</taxon>
        <taxon>Blastocladiomycetes</taxon>
        <taxon>Blastocladiales</taxon>
        <taxon>Catenariaceae</taxon>
        <taxon>Catenaria</taxon>
    </lineage>
</organism>
<keyword evidence="8" id="KW-1185">Reference proteome</keyword>
<comment type="pathway">
    <text evidence="1">Protein modification; protein lipoylation via endogenous pathway; protein N(6)-(lipoyl)lysine from octanoyl-[acyl-carrier-protein]: step 1/2.</text>
</comment>
<dbReference type="InterPro" id="IPR045864">
    <property type="entry name" value="aa-tRNA-synth_II/BPL/LPL"/>
</dbReference>
<dbReference type="Pfam" id="PF21948">
    <property type="entry name" value="LplA-B_cat"/>
    <property type="match status" value="1"/>
</dbReference>